<accession>C1D2J9</accession>
<reference evidence="4 5" key="1">
    <citation type="journal article" date="2009" name="PLoS Genet.">
        <title>Alliance of proteomics and genomics to unravel the specificities of Sahara bacterium Deinococcus deserti.</title>
        <authorList>
            <person name="de Groot A."/>
            <person name="Dulermo R."/>
            <person name="Ortet P."/>
            <person name="Blanchard L."/>
            <person name="Guerin P."/>
            <person name="Fernandez B."/>
            <person name="Vacherie B."/>
            <person name="Dossat C."/>
            <person name="Jolivet E."/>
            <person name="Siguier P."/>
            <person name="Chandler M."/>
            <person name="Barakat M."/>
            <person name="Dedieu A."/>
            <person name="Barbe V."/>
            <person name="Heulin T."/>
            <person name="Sommer S."/>
            <person name="Achouak W."/>
            <person name="Armengaud J."/>
        </authorList>
    </citation>
    <scope>NUCLEOTIDE SEQUENCE [LARGE SCALE GENOMIC DNA]</scope>
    <source>
        <strain evidence="5">DSM 17065 / CIP 109153 / LMG 22923 / VCD115</strain>
        <plasmid evidence="5">pDeide1</plasmid>
    </source>
</reference>
<dbReference type="AlphaFoldDB" id="C1D2J9"/>
<keyword evidence="4" id="KW-0456">Lyase</keyword>
<sequence>MTTQTDQPRFYFNPAVQTFAAAVEPEVLEFHRKLPGYLPTPLVRAPRLAEALNVAEAWVKDEASRLGLPAYKILGASWATYRELDTRFGPFRPWQSLAELAAQLSPHRPLTLVAATDGNHGRAVARTARWLGLAAHILVPEDMVRARIQAIEEEGAQVQIVRGSYDDAVEASARLADAAHLVISDTAWDGYTRVPGWVIAGYSTIFQEIDAQLAQQGARPPHLVAAQMGVGSLAAAVVGHYRTPARQTQVAGVEPTRADCVLRSLEAGRPTEVPGPHTSMMAGLNCGNTSPLAWPLLQGGLSASMAIPDERAEQAMRLLAQDGVTSGESGAAGAGGLLELLAGSQAQASRRTLGITPQSTVLVISTEGATDPAAYARIVPTS</sequence>
<evidence type="ECO:0000259" key="3">
    <source>
        <dbReference type="Pfam" id="PF00291"/>
    </source>
</evidence>
<dbReference type="HOGENOM" id="CLU_021802_8_4_0"/>
<proteinExistence type="predicted"/>
<dbReference type="Pfam" id="PF00291">
    <property type="entry name" value="PALP"/>
    <property type="match status" value="1"/>
</dbReference>
<evidence type="ECO:0000256" key="1">
    <source>
        <dbReference type="ARBA" id="ARBA00001933"/>
    </source>
</evidence>
<evidence type="ECO:0000256" key="2">
    <source>
        <dbReference type="ARBA" id="ARBA00022898"/>
    </source>
</evidence>
<protein>
    <submittedName>
        <fullName evidence="4">Putative diaminopropionate ammonia-lyase</fullName>
    </submittedName>
</protein>
<dbReference type="OrthoDB" id="34584at2"/>
<comment type="cofactor">
    <cofactor evidence="1">
        <name>pyridoxal 5'-phosphate</name>
        <dbReference type="ChEBI" id="CHEBI:597326"/>
    </cofactor>
</comment>
<gene>
    <name evidence="4" type="ordered locus">Deide_1p01790</name>
</gene>
<organism evidence="4 5">
    <name type="scientific">Deinococcus deserti (strain DSM 17065 / CIP 109153 / LMG 22923 / VCD115)</name>
    <dbReference type="NCBI Taxonomy" id="546414"/>
    <lineage>
        <taxon>Bacteria</taxon>
        <taxon>Thermotogati</taxon>
        <taxon>Deinococcota</taxon>
        <taxon>Deinococci</taxon>
        <taxon>Deinococcales</taxon>
        <taxon>Deinococcaceae</taxon>
        <taxon>Deinococcus</taxon>
    </lineage>
</organism>
<feature type="domain" description="Tryptophan synthase beta chain-like PALP" evidence="3">
    <location>
        <begin position="35"/>
        <end position="345"/>
    </location>
</feature>
<keyword evidence="2" id="KW-0663">Pyridoxal phosphate</keyword>
<geneLocation type="plasmid" evidence="5">
    <name>pDeide1</name>
</geneLocation>
<keyword evidence="4" id="KW-0614">Plasmid</keyword>
<dbReference type="EMBL" id="CP001115">
    <property type="protein sequence ID" value="ACO47638.1"/>
    <property type="molecule type" value="Genomic_DNA"/>
</dbReference>
<dbReference type="KEGG" id="ddr:Deide_1p01790"/>
<dbReference type="NCBIfam" id="NF006058">
    <property type="entry name" value="PRK08206.1"/>
    <property type="match status" value="1"/>
</dbReference>
<name>C1D2J9_DEIDV</name>
<dbReference type="InterPro" id="IPR001926">
    <property type="entry name" value="TrpB-like_PALP"/>
</dbReference>
<dbReference type="GO" id="GO:0016829">
    <property type="term" value="F:lyase activity"/>
    <property type="evidence" value="ECO:0007669"/>
    <property type="project" value="UniProtKB-KW"/>
</dbReference>
<dbReference type="Proteomes" id="UP000002208">
    <property type="component" value="Plasmid 1"/>
</dbReference>
<dbReference type="SUPFAM" id="SSF53686">
    <property type="entry name" value="Tryptophan synthase beta subunit-like PLP-dependent enzymes"/>
    <property type="match status" value="1"/>
</dbReference>
<dbReference type="PANTHER" id="PTHR42937">
    <property type="match status" value="1"/>
</dbReference>
<dbReference type="InterPro" id="IPR036052">
    <property type="entry name" value="TrpB-like_PALP_sf"/>
</dbReference>
<evidence type="ECO:0000313" key="5">
    <source>
        <dbReference type="Proteomes" id="UP000002208"/>
    </source>
</evidence>
<evidence type="ECO:0000313" key="4">
    <source>
        <dbReference type="EMBL" id="ACO47638.1"/>
    </source>
</evidence>
<keyword evidence="5" id="KW-1185">Reference proteome</keyword>
<dbReference type="Gene3D" id="3.40.50.1100">
    <property type="match status" value="2"/>
</dbReference>
<dbReference type="PANTHER" id="PTHR42937:SF1">
    <property type="entry name" value="DIAMINOPROPIONATE AMMONIA-LYASE"/>
    <property type="match status" value="1"/>
</dbReference>
<dbReference type="RefSeq" id="WP_012694761.1">
    <property type="nucleotide sequence ID" value="NC_012527.1"/>
</dbReference>